<dbReference type="OrthoDB" id="7615137at2"/>
<proteinExistence type="inferred from homology"/>
<reference evidence="8" key="3">
    <citation type="journal article" date="2017" name="J. Biotechnol.">
        <title>Complete genome sequence of Novosphingobium resinovorum SA1, a versatile xenobiotic-degrading bacterium capable of utilizing sulfanilic acid.</title>
        <authorList>
            <person name="Hegedus B."/>
            <person name="Kos P.B."/>
            <person name="Balint B."/>
            <person name="Maroti G."/>
            <person name="Gan H.M."/>
            <person name="Perei K."/>
            <person name="Rakhely G."/>
        </authorList>
    </citation>
    <scope>NUCLEOTIDE SEQUENCE [LARGE SCALE GENOMIC DNA]</scope>
    <source>
        <strain evidence="8">SA1</strain>
    </source>
</reference>
<reference evidence="6 7" key="1">
    <citation type="submission" date="2014-03" db="EMBL/GenBank/DDBJ databases">
        <title>Whole genome sequence of Novosphingobium resinovorum KF1.</title>
        <authorList>
            <person name="Gan H.M."/>
            <person name="Gan H.Y."/>
            <person name="Chew T.H."/>
            <person name="Savka M.A."/>
        </authorList>
    </citation>
    <scope>NUCLEOTIDE SEQUENCE [LARGE SCALE GENOMIC DNA]</scope>
    <source>
        <strain evidence="6 7">KF1</strain>
    </source>
</reference>
<protein>
    <submittedName>
        <fullName evidence="6">Site-specific recombinase XerD</fullName>
    </submittedName>
</protein>
<evidence type="ECO:0000313" key="8">
    <source>
        <dbReference type="Proteomes" id="UP000094626"/>
    </source>
</evidence>
<dbReference type="GO" id="GO:0003677">
    <property type="term" value="F:DNA binding"/>
    <property type="evidence" value="ECO:0007669"/>
    <property type="project" value="InterPro"/>
</dbReference>
<evidence type="ECO:0000256" key="2">
    <source>
        <dbReference type="ARBA" id="ARBA00022908"/>
    </source>
</evidence>
<dbReference type="PANTHER" id="PTHR30629:SF2">
    <property type="entry name" value="PROPHAGE INTEGRASE INTS-RELATED"/>
    <property type="match status" value="1"/>
</dbReference>
<dbReference type="Gene3D" id="1.10.443.10">
    <property type="entry name" value="Intergrase catalytic core"/>
    <property type="match status" value="1"/>
</dbReference>
<dbReference type="InterPro" id="IPR011010">
    <property type="entry name" value="DNA_brk_join_enz"/>
</dbReference>
<dbReference type="SUPFAM" id="SSF56349">
    <property type="entry name" value="DNA breaking-rejoining enzymes"/>
    <property type="match status" value="1"/>
</dbReference>
<evidence type="ECO:0000313" key="5">
    <source>
        <dbReference type="EMBL" id="AOR79239.1"/>
    </source>
</evidence>
<dbReference type="InterPro" id="IPR002104">
    <property type="entry name" value="Integrase_catalytic"/>
</dbReference>
<name>A0A031JTD7_9SPHN</name>
<dbReference type="PANTHER" id="PTHR30629">
    <property type="entry name" value="PROPHAGE INTEGRASE"/>
    <property type="match status" value="1"/>
</dbReference>
<dbReference type="KEGG" id="nre:BES08_20450"/>
<dbReference type="GO" id="GO:0006310">
    <property type="term" value="P:DNA recombination"/>
    <property type="evidence" value="ECO:0007669"/>
    <property type="project" value="UniProtKB-KW"/>
</dbReference>
<gene>
    <name evidence="5" type="ORF">BES08_20450</name>
    <name evidence="6" type="ORF">BV97_03794</name>
</gene>
<evidence type="ECO:0000259" key="4">
    <source>
        <dbReference type="Pfam" id="PF00589"/>
    </source>
</evidence>
<dbReference type="EMBL" id="CP017076">
    <property type="protein sequence ID" value="AOR79239.1"/>
    <property type="molecule type" value="Genomic_DNA"/>
</dbReference>
<comment type="similarity">
    <text evidence="1">Belongs to the 'phage' integrase family.</text>
</comment>
<dbReference type="EMBL" id="JFYZ01000023">
    <property type="protein sequence ID" value="EZP79637.1"/>
    <property type="molecule type" value="Genomic_DNA"/>
</dbReference>
<evidence type="ECO:0000256" key="1">
    <source>
        <dbReference type="ARBA" id="ARBA00008857"/>
    </source>
</evidence>
<keyword evidence="8" id="KW-1185">Reference proteome</keyword>
<dbReference type="InterPro" id="IPR013762">
    <property type="entry name" value="Integrase-like_cat_sf"/>
</dbReference>
<keyword evidence="2" id="KW-0229">DNA integration</keyword>
<evidence type="ECO:0000256" key="3">
    <source>
        <dbReference type="ARBA" id="ARBA00023172"/>
    </source>
</evidence>
<keyword evidence="3" id="KW-0233">DNA recombination</keyword>
<dbReference type="Proteomes" id="UP000094626">
    <property type="component" value="Plasmid pSA1"/>
</dbReference>
<dbReference type="RefSeq" id="WP_036527838.1">
    <property type="nucleotide sequence ID" value="NZ_CP128491.1"/>
</dbReference>
<dbReference type="Proteomes" id="UP000024329">
    <property type="component" value="Unassembled WGS sequence"/>
</dbReference>
<sequence length="211" mass="23579">MVGELDATSRAYFLVLLLTGQRRDEVRELVRGELDMSRPWMDLSEARMKSGYPHITPFADKARDLIAGPLAAHNYRYVFPSLRAYVDEAAYTIYDLGNALDFLNAAMERKAKAARSAYERWTAHDLRRTFSTLANGILDDEENAVLGENHIEGVMGHKVGGRCQTPITNINMSRRSEGSFGYGRTRFAGLSATRRSVATDVGEVRLDPNTS</sequence>
<dbReference type="Pfam" id="PF00589">
    <property type="entry name" value="Phage_integrase"/>
    <property type="match status" value="1"/>
</dbReference>
<dbReference type="AlphaFoldDB" id="A0A031JTD7"/>
<geneLocation type="plasmid" evidence="5 8">
    <name>pSA1</name>
</geneLocation>
<reference evidence="5" key="2">
    <citation type="submission" date="2016-08" db="EMBL/GenBank/DDBJ databases">
        <authorList>
            <person name="Seilhamer J.J."/>
        </authorList>
    </citation>
    <scope>NUCLEOTIDE SEQUENCE [LARGE SCALE GENOMIC DNA]</scope>
    <source>
        <strain evidence="5">SA1</strain>
        <plasmid evidence="5">pSA1</plasmid>
    </source>
</reference>
<evidence type="ECO:0000313" key="6">
    <source>
        <dbReference type="EMBL" id="EZP79637.1"/>
    </source>
</evidence>
<dbReference type="InterPro" id="IPR050808">
    <property type="entry name" value="Phage_Integrase"/>
</dbReference>
<feature type="domain" description="Tyr recombinase" evidence="4">
    <location>
        <begin position="5"/>
        <end position="132"/>
    </location>
</feature>
<keyword evidence="5" id="KW-0614">Plasmid</keyword>
<dbReference type="GO" id="GO:0015074">
    <property type="term" value="P:DNA integration"/>
    <property type="evidence" value="ECO:0007669"/>
    <property type="project" value="UniProtKB-KW"/>
</dbReference>
<organism evidence="6 7">
    <name type="scientific">Novosphingobium resinovorum</name>
    <dbReference type="NCBI Taxonomy" id="158500"/>
    <lineage>
        <taxon>Bacteria</taxon>
        <taxon>Pseudomonadati</taxon>
        <taxon>Pseudomonadota</taxon>
        <taxon>Alphaproteobacteria</taxon>
        <taxon>Sphingomonadales</taxon>
        <taxon>Sphingomonadaceae</taxon>
        <taxon>Novosphingobium</taxon>
    </lineage>
</organism>
<evidence type="ECO:0000313" key="7">
    <source>
        <dbReference type="Proteomes" id="UP000024329"/>
    </source>
</evidence>
<accession>A0A031JTD7</accession>